<feature type="region of interest" description="Disordered" evidence="1">
    <location>
        <begin position="176"/>
        <end position="218"/>
    </location>
</feature>
<name>A0A1R3G8Z4_9ROSI</name>
<reference evidence="3" key="1">
    <citation type="submission" date="2013-09" db="EMBL/GenBank/DDBJ databases">
        <title>Corchorus olitorius genome sequencing.</title>
        <authorList>
            <person name="Alam M."/>
            <person name="Haque M.S."/>
            <person name="Islam M.S."/>
            <person name="Emdad E.M."/>
            <person name="Islam M.M."/>
            <person name="Ahmed B."/>
            <person name="Halim A."/>
            <person name="Hossen Q.M.M."/>
            <person name="Hossain M.Z."/>
            <person name="Ahmed R."/>
            <person name="Khan M.M."/>
            <person name="Islam R."/>
            <person name="Rashid M.M."/>
            <person name="Khan S.A."/>
            <person name="Rahman M.S."/>
            <person name="Alam M."/>
            <person name="Yahiya A.S."/>
            <person name="Khan M.S."/>
            <person name="Azam M.S."/>
            <person name="Haque T."/>
            <person name="Lashkar M.Z.H."/>
            <person name="Akhand A.I."/>
            <person name="Morshed G."/>
            <person name="Roy S."/>
            <person name="Uddin K.S."/>
            <person name="Rabeya T."/>
            <person name="Hossain A.S."/>
            <person name="Chowdhury A."/>
            <person name="Snigdha A.R."/>
            <person name="Mortoza M.S."/>
            <person name="Matin S.A."/>
            <person name="Hoque S.M.E."/>
            <person name="Islam M.K."/>
            <person name="Roy D.K."/>
            <person name="Haider R."/>
            <person name="Moosa M.M."/>
            <person name="Elias S.M."/>
            <person name="Hasan A.M."/>
            <person name="Jahan S."/>
            <person name="Shafiuddin M."/>
            <person name="Mahmood N."/>
            <person name="Shommy N.S."/>
        </authorList>
    </citation>
    <scope>NUCLEOTIDE SEQUENCE [LARGE SCALE GENOMIC DNA]</scope>
    <source>
        <strain evidence="3">cv. O-4</strain>
    </source>
</reference>
<accession>A0A1R3G8Z4</accession>
<comment type="caution">
    <text evidence="2">The sequence shown here is derived from an EMBL/GenBank/DDBJ whole genome shotgun (WGS) entry which is preliminary data.</text>
</comment>
<evidence type="ECO:0000313" key="2">
    <source>
        <dbReference type="EMBL" id="OMO54565.1"/>
    </source>
</evidence>
<organism evidence="2 3">
    <name type="scientific">Corchorus olitorius</name>
    <dbReference type="NCBI Taxonomy" id="93759"/>
    <lineage>
        <taxon>Eukaryota</taxon>
        <taxon>Viridiplantae</taxon>
        <taxon>Streptophyta</taxon>
        <taxon>Embryophyta</taxon>
        <taxon>Tracheophyta</taxon>
        <taxon>Spermatophyta</taxon>
        <taxon>Magnoliopsida</taxon>
        <taxon>eudicotyledons</taxon>
        <taxon>Gunneridae</taxon>
        <taxon>Pentapetalae</taxon>
        <taxon>rosids</taxon>
        <taxon>malvids</taxon>
        <taxon>Malvales</taxon>
        <taxon>Malvaceae</taxon>
        <taxon>Grewioideae</taxon>
        <taxon>Apeibeae</taxon>
        <taxon>Corchorus</taxon>
    </lineage>
</organism>
<gene>
    <name evidence="2" type="ORF">COLO4_36413</name>
</gene>
<dbReference type="AlphaFoldDB" id="A0A1R3G8Z4"/>
<evidence type="ECO:0000313" key="3">
    <source>
        <dbReference type="Proteomes" id="UP000187203"/>
    </source>
</evidence>
<dbReference type="OrthoDB" id="2272416at2759"/>
<sequence length="218" mass="24883">MAQGSIPQSPHPPYFHAASELTQDDMSVIEYEANLKRLARHETSIRRNDELMNQKLKDGLNLEIRQQVPILVLEDDFRKCVDTAQNIEDLLEIKKKFMSDGLGSSKKKEKFNSLSRQSSKKIRSTFSCSLEMSSVNNGVFRKSTRSKAKDFEVSRCRNCRDINIAKGSCQPLTRTQTRQLELAPEDVQSDESRYDVDSPGKNQYGESHSSEDEDQDDD</sequence>
<keyword evidence="3" id="KW-1185">Reference proteome</keyword>
<protein>
    <submittedName>
        <fullName evidence="2">Uncharacterized protein</fullName>
    </submittedName>
</protein>
<proteinExistence type="predicted"/>
<dbReference type="EMBL" id="AWUE01023219">
    <property type="protein sequence ID" value="OMO54565.1"/>
    <property type="molecule type" value="Genomic_DNA"/>
</dbReference>
<evidence type="ECO:0000256" key="1">
    <source>
        <dbReference type="SAM" id="MobiDB-lite"/>
    </source>
</evidence>
<dbReference type="Proteomes" id="UP000187203">
    <property type="component" value="Unassembled WGS sequence"/>
</dbReference>